<sequence>MPFEDISDDNEEQPDPGDEALDELAGTLSGETTPESASKSTATEDTTEESGEEATTEVAAYDPQSEPAFPTAKSQTQHSIYCLPETWEDIDGSSGLLFEAEITLRRDGYDTVQKRELHNAILRAAAESLTADDIAEAFVNTREDRTNESLLEEDS</sequence>
<keyword evidence="3" id="KW-1185">Reference proteome</keyword>
<feature type="compositionally biased region" description="Acidic residues" evidence="1">
    <location>
        <begin position="45"/>
        <end position="55"/>
    </location>
</feature>
<dbReference type="Pfam" id="PF25925">
    <property type="entry name" value="DUF7970"/>
    <property type="match status" value="1"/>
</dbReference>
<proteinExistence type="predicted"/>
<comment type="caution">
    <text evidence="2">The sequence shown here is derived from an EMBL/GenBank/DDBJ whole genome shotgun (WGS) entry which is preliminary data.</text>
</comment>
<organism evidence="2 3">
    <name type="scientific">Halalkalicoccus tibetensis</name>
    <dbReference type="NCBI Taxonomy" id="175632"/>
    <lineage>
        <taxon>Archaea</taxon>
        <taxon>Methanobacteriati</taxon>
        <taxon>Methanobacteriota</taxon>
        <taxon>Stenosarchaea group</taxon>
        <taxon>Halobacteria</taxon>
        <taxon>Halobacteriales</taxon>
        <taxon>Halococcaceae</taxon>
        <taxon>Halalkalicoccus</taxon>
    </lineage>
</organism>
<name>A0ABD5V5Q2_9EURY</name>
<dbReference type="InterPro" id="IPR058276">
    <property type="entry name" value="DUF7970"/>
</dbReference>
<accession>A0ABD5V5Q2</accession>
<evidence type="ECO:0000313" key="2">
    <source>
        <dbReference type="EMBL" id="MFC6906797.1"/>
    </source>
</evidence>
<dbReference type="Proteomes" id="UP001596312">
    <property type="component" value="Unassembled WGS sequence"/>
</dbReference>
<reference evidence="2 3" key="1">
    <citation type="journal article" date="2019" name="Int. J. Syst. Evol. Microbiol.">
        <title>The Global Catalogue of Microorganisms (GCM) 10K type strain sequencing project: providing services to taxonomists for standard genome sequencing and annotation.</title>
        <authorList>
            <consortium name="The Broad Institute Genomics Platform"/>
            <consortium name="The Broad Institute Genome Sequencing Center for Infectious Disease"/>
            <person name="Wu L."/>
            <person name="Ma J."/>
        </authorList>
    </citation>
    <scope>NUCLEOTIDE SEQUENCE [LARGE SCALE GENOMIC DNA]</scope>
    <source>
        <strain evidence="2 3">CGMCC 1.3240</strain>
    </source>
</reference>
<dbReference type="EMBL" id="JBHSXQ010000006">
    <property type="protein sequence ID" value="MFC6906797.1"/>
    <property type="molecule type" value="Genomic_DNA"/>
</dbReference>
<dbReference type="RefSeq" id="WP_340605381.1">
    <property type="nucleotide sequence ID" value="NZ_JBBMXV010000006.1"/>
</dbReference>
<dbReference type="AlphaFoldDB" id="A0ABD5V5Q2"/>
<feature type="compositionally biased region" description="Acidic residues" evidence="1">
    <location>
        <begin position="1"/>
        <end position="22"/>
    </location>
</feature>
<protein>
    <submittedName>
        <fullName evidence="2">Uncharacterized protein</fullName>
    </submittedName>
</protein>
<feature type="compositionally biased region" description="Low complexity" evidence="1">
    <location>
        <begin position="35"/>
        <end position="44"/>
    </location>
</feature>
<evidence type="ECO:0000256" key="1">
    <source>
        <dbReference type="SAM" id="MobiDB-lite"/>
    </source>
</evidence>
<evidence type="ECO:0000313" key="3">
    <source>
        <dbReference type="Proteomes" id="UP001596312"/>
    </source>
</evidence>
<feature type="region of interest" description="Disordered" evidence="1">
    <location>
        <begin position="1"/>
        <end position="76"/>
    </location>
</feature>
<gene>
    <name evidence="2" type="ORF">ACFQGH_16515</name>
</gene>